<dbReference type="SUPFAM" id="SSF53474">
    <property type="entry name" value="alpha/beta-Hydrolases"/>
    <property type="match status" value="1"/>
</dbReference>
<keyword evidence="3" id="KW-0378">Hydrolase</keyword>
<evidence type="ECO:0000259" key="2">
    <source>
        <dbReference type="Pfam" id="PF12697"/>
    </source>
</evidence>
<dbReference type="RefSeq" id="WP_319285835.1">
    <property type="nucleotide sequence ID" value="NZ_JBHTCK010000001.1"/>
</dbReference>
<dbReference type="PANTHER" id="PTHR43194">
    <property type="entry name" value="HYDROLASE ALPHA/BETA FOLD FAMILY"/>
    <property type="match status" value="1"/>
</dbReference>
<dbReference type="Proteomes" id="UP001596509">
    <property type="component" value="Unassembled WGS sequence"/>
</dbReference>
<keyword evidence="4" id="KW-1185">Reference proteome</keyword>
<dbReference type="PRINTS" id="PR00111">
    <property type="entry name" value="ABHYDROLASE"/>
</dbReference>
<dbReference type="PANTHER" id="PTHR43194:SF2">
    <property type="entry name" value="PEROXISOMAL MEMBRANE PROTEIN LPX1"/>
    <property type="match status" value="1"/>
</dbReference>
<reference evidence="4" key="1">
    <citation type="journal article" date="2019" name="Int. J. Syst. Evol. Microbiol.">
        <title>The Global Catalogue of Microorganisms (GCM) 10K type strain sequencing project: providing services to taxonomists for standard genome sequencing and annotation.</title>
        <authorList>
            <consortium name="The Broad Institute Genomics Platform"/>
            <consortium name="The Broad Institute Genome Sequencing Center for Infectious Disease"/>
            <person name="Wu L."/>
            <person name="Ma J."/>
        </authorList>
    </citation>
    <scope>NUCLEOTIDE SEQUENCE [LARGE SCALE GENOMIC DNA]</scope>
    <source>
        <strain evidence="4">ICMP 19430</strain>
    </source>
</reference>
<organism evidence="3 4">
    <name type="scientific">Streptomyces caviscabies</name>
    <dbReference type="NCBI Taxonomy" id="90079"/>
    <lineage>
        <taxon>Bacteria</taxon>
        <taxon>Bacillati</taxon>
        <taxon>Actinomycetota</taxon>
        <taxon>Actinomycetes</taxon>
        <taxon>Kitasatosporales</taxon>
        <taxon>Streptomycetaceae</taxon>
        <taxon>Streptomyces</taxon>
    </lineage>
</organism>
<dbReference type="Gene3D" id="3.40.50.1820">
    <property type="entry name" value="alpha/beta hydrolase"/>
    <property type="match status" value="1"/>
</dbReference>
<gene>
    <name evidence="3" type="ORF">ACFQW9_00705</name>
</gene>
<comment type="caution">
    <text evidence="3">The sequence shown here is derived from an EMBL/GenBank/DDBJ whole genome shotgun (WGS) entry which is preliminary data.</text>
</comment>
<name>A0ABW2M6J7_9ACTN</name>
<evidence type="ECO:0000313" key="4">
    <source>
        <dbReference type="Proteomes" id="UP001596509"/>
    </source>
</evidence>
<protein>
    <submittedName>
        <fullName evidence="3">Alpha/beta fold hydrolase</fullName>
    </submittedName>
</protein>
<dbReference type="EMBL" id="JBHTCK010000001">
    <property type="protein sequence ID" value="MFC7349153.1"/>
    <property type="molecule type" value="Genomic_DNA"/>
</dbReference>
<proteinExistence type="predicted"/>
<dbReference type="Pfam" id="PF12697">
    <property type="entry name" value="Abhydrolase_6"/>
    <property type="match status" value="1"/>
</dbReference>
<feature type="compositionally biased region" description="Gly residues" evidence="1">
    <location>
        <begin position="289"/>
        <end position="299"/>
    </location>
</feature>
<dbReference type="InterPro" id="IPR000073">
    <property type="entry name" value="AB_hydrolase_1"/>
</dbReference>
<evidence type="ECO:0000313" key="3">
    <source>
        <dbReference type="EMBL" id="MFC7349153.1"/>
    </source>
</evidence>
<evidence type="ECO:0000256" key="1">
    <source>
        <dbReference type="SAM" id="MobiDB-lite"/>
    </source>
</evidence>
<accession>A0ABW2M6J7</accession>
<dbReference type="GO" id="GO:0016787">
    <property type="term" value="F:hydrolase activity"/>
    <property type="evidence" value="ECO:0007669"/>
    <property type="project" value="UniProtKB-KW"/>
</dbReference>
<feature type="region of interest" description="Disordered" evidence="1">
    <location>
        <begin position="288"/>
        <end position="313"/>
    </location>
</feature>
<dbReference type="InterPro" id="IPR050228">
    <property type="entry name" value="Carboxylesterase_BioH"/>
</dbReference>
<sequence>MGTTTVTMTVPGEDAGGAAGAGAGAGPVRLFCTDHGGEGPPLLLLHGLAGHCGEWDALAARFAATHRVVAFDARGSGASTRRPGDVTRAAHVRDVLAVARRFGLAGPDTVLVGQSMGGLTALLTAAAYPELCRALILIEAGPAGPSPGLPEQIGRWLDSWPVPFPDAAAAEAFFGGGPAGRAWAAGLAPGPGGLHPRVDRDVMVATVQENAHRDHWDAWDRVRCPVLVVRGENGTMKPEEAERMRARHPATRTVVIPDAGHDAHLDNTAAVYGEMAAFLGEVRADGLRRGGNGGNGGNGERIVEPTSHRRTTS</sequence>
<dbReference type="InterPro" id="IPR029058">
    <property type="entry name" value="AB_hydrolase_fold"/>
</dbReference>
<feature type="domain" description="AB hydrolase-1" evidence="2">
    <location>
        <begin position="42"/>
        <end position="271"/>
    </location>
</feature>